<evidence type="ECO:0000313" key="2">
    <source>
        <dbReference type="EMBL" id="OQN97069.1"/>
    </source>
</evidence>
<gene>
    <name evidence="2" type="ORF">B0A48_16873</name>
</gene>
<proteinExistence type="predicted"/>
<dbReference type="AlphaFoldDB" id="A0A1V8SDB2"/>
<feature type="compositionally biased region" description="Polar residues" evidence="1">
    <location>
        <begin position="110"/>
        <end position="124"/>
    </location>
</feature>
<evidence type="ECO:0000256" key="1">
    <source>
        <dbReference type="SAM" id="MobiDB-lite"/>
    </source>
</evidence>
<name>A0A1V8SDB2_9PEZI</name>
<dbReference type="Proteomes" id="UP000192596">
    <property type="component" value="Unassembled WGS sequence"/>
</dbReference>
<dbReference type="EMBL" id="NAJO01000058">
    <property type="protein sequence ID" value="OQN97069.1"/>
    <property type="molecule type" value="Genomic_DNA"/>
</dbReference>
<feature type="region of interest" description="Disordered" evidence="1">
    <location>
        <begin position="110"/>
        <end position="159"/>
    </location>
</feature>
<feature type="compositionally biased region" description="Polar residues" evidence="1">
    <location>
        <begin position="377"/>
        <end position="386"/>
    </location>
</feature>
<feature type="compositionally biased region" description="Basic and acidic residues" evidence="1">
    <location>
        <begin position="235"/>
        <end position="244"/>
    </location>
</feature>
<feature type="region of interest" description="Disordered" evidence="1">
    <location>
        <begin position="482"/>
        <end position="558"/>
    </location>
</feature>
<feature type="compositionally biased region" description="Acidic residues" evidence="1">
    <location>
        <begin position="265"/>
        <end position="279"/>
    </location>
</feature>
<evidence type="ECO:0000313" key="3">
    <source>
        <dbReference type="Proteomes" id="UP000192596"/>
    </source>
</evidence>
<feature type="compositionally biased region" description="Polar residues" evidence="1">
    <location>
        <begin position="395"/>
        <end position="404"/>
    </location>
</feature>
<organism evidence="2 3">
    <name type="scientific">Cryoendolithus antarcticus</name>
    <dbReference type="NCBI Taxonomy" id="1507870"/>
    <lineage>
        <taxon>Eukaryota</taxon>
        <taxon>Fungi</taxon>
        <taxon>Dikarya</taxon>
        <taxon>Ascomycota</taxon>
        <taxon>Pezizomycotina</taxon>
        <taxon>Dothideomycetes</taxon>
        <taxon>Dothideomycetidae</taxon>
        <taxon>Cladosporiales</taxon>
        <taxon>Cladosporiaceae</taxon>
        <taxon>Cryoendolithus</taxon>
    </lineage>
</organism>
<protein>
    <submittedName>
        <fullName evidence="2">Uncharacterized protein</fullName>
    </submittedName>
</protein>
<reference evidence="3" key="1">
    <citation type="submission" date="2017-03" db="EMBL/GenBank/DDBJ databases">
        <title>Genomes of endolithic fungi from Antarctica.</title>
        <authorList>
            <person name="Coleine C."/>
            <person name="Masonjones S."/>
            <person name="Stajich J.E."/>
        </authorList>
    </citation>
    <scope>NUCLEOTIDE SEQUENCE [LARGE SCALE GENOMIC DNA]</scope>
    <source>
        <strain evidence="3">CCFEE 5527</strain>
    </source>
</reference>
<keyword evidence="3" id="KW-1185">Reference proteome</keyword>
<comment type="caution">
    <text evidence="2">The sequence shown here is derived from an EMBL/GenBank/DDBJ whole genome shotgun (WGS) entry which is preliminary data.</text>
</comment>
<feature type="region of interest" description="Disordered" evidence="1">
    <location>
        <begin position="179"/>
        <end position="425"/>
    </location>
</feature>
<feature type="compositionally biased region" description="Basic and acidic residues" evidence="1">
    <location>
        <begin position="280"/>
        <end position="293"/>
    </location>
</feature>
<accession>A0A1V8SDB2</accession>
<dbReference type="InParanoid" id="A0A1V8SDB2"/>
<sequence length="558" mass="58572">MAFNMHSITDTDLQVALSVDVHDSAEAHAYGLRNIDAWFAPEEAGAMTAYSSPKDIAKVGAPSLDGVVDDEASAKARVAAAAAAAAVVLQEAELDVVPFAHATATSRPLQASAIGTNKQRTTNAEHGPHVAESGDPMSIDSASGGNPAPGQIAPAKLSDVEQETVSALLTLNASLHTNTARESAPKIGLSEQTPPSTMAPGIKIERPPRTPRAALPHSSGRRTRSTPGAAALRAAMDEEQRKGATPESSPVPFTYARQRGTESLERDEEMATEDFEDVPEVAKVKNGDGDSKLQGKKRKLAVSTSQKPSKRTKQTDSAAPSSVAEIAVGDKQSDIITSGEDHHELELEIDSAVTKLPAQAHKSTPPKSKAQAKDSKPVNSRRSTMANELRALTGKATSKRQPATKQVPKPVLGSKSRPKKVTSQLPSELVATNVFAAETGATATPAEELKQMLPGIDAYVHPKVQAPQSAVSGKLEKLAVADGPKVKTQRRSARVSGVAAEEVEGKTGAMGKRNVTMVKPNAANAEPAKKKRGRPPMAGSDGLKVDAEKVTKRRKSGK</sequence>